<dbReference type="EMBL" id="RXIC02000025">
    <property type="protein sequence ID" value="KAB1205524.1"/>
    <property type="molecule type" value="Genomic_DNA"/>
</dbReference>
<evidence type="ECO:0000313" key="3">
    <source>
        <dbReference type="Proteomes" id="UP000516437"/>
    </source>
</evidence>
<reference evidence="2 3" key="1">
    <citation type="journal article" date="2019" name="Plant Biotechnol. J.">
        <title>The red bayberry genome and genetic basis of sex determination.</title>
        <authorList>
            <person name="Jia H.M."/>
            <person name="Jia H.J."/>
            <person name="Cai Q.L."/>
            <person name="Wang Y."/>
            <person name="Zhao H.B."/>
            <person name="Yang W.F."/>
            <person name="Wang G.Y."/>
            <person name="Li Y.H."/>
            <person name="Zhan D.L."/>
            <person name="Shen Y.T."/>
            <person name="Niu Q.F."/>
            <person name="Chang L."/>
            <person name="Qiu J."/>
            <person name="Zhao L."/>
            <person name="Xie H.B."/>
            <person name="Fu W.Y."/>
            <person name="Jin J."/>
            <person name="Li X.W."/>
            <person name="Jiao Y."/>
            <person name="Zhou C.C."/>
            <person name="Tu T."/>
            <person name="Chai C.Y."/>
            <person name="Gao J.L."/>
            <person name="Fan L.J."/>
            <person name="van de Weg E."/>
            <person name="Wang J.Y."/>
            <person name="Gao Z.S."/>
        </authorList>
    </citation>
    <scope>NUCLEOTIDE SEQUENCE [LARGE SCALE GENOMIC DNA]</scope>
    <source>
        <tissue evidence="2">Leaves</tissue>
    </source>
</reference>
<accession>A0A6A1UYL2</accession>
<dbReference type="Proteomes" id="UP000516437">
    <property type="component" value="Chromosome 7"/>
</dbReference>
<keyword evidence="3" id="KW-1185">Reference proteome</keyword>
<feature type="region of interest" description="Disordered" evidence="1">
    <location>
        <begin position="1"/>
        <end position="94"/>
    </location>
</feature>
<feature type="compositionally biased region" description="Basic and acidic residues" evidence="1">
    <location>
        <begin position="44"/>
        <end position="66"/>
    </location>
</feature>
<evidence type="ECO:0000256" key="1">
    <source>
        <dbReference type="SAM" id="MobiDB-lite"/>
    </source>
</evidence>
<sequence>MTPEDGQRKVNSSLRLPKSSRRGADNRLNVAGEGCQNEDIVEGMLDRAPKSPQKAQEKMPEGRWSDVRQGVGRPKRKCQKVTRQGTGRPKRRCQKVTRVMPDRVSKGWREDVERGAKRLDRRCWKVVGLAAERPGREEKKFRPNWPQNRTLTL</sequence>
<proteinExistence type="predicted"/>
<protein>
    <submittedName>
        <fullName evidence="2">Uncharacterized protein</fullName>
    </submittedName>
</protein>
<evidence type="ECO:0000313" key="2">
    <source>
        <dbReference type="EMBL" id="KAB1205524.1"/>
    </source>
</evidence>
<comment type="caution">
    <text evidence="2">The sequence shown here is derived from an EMBL/GenBank/DDBJ whole genome shotgun (WGS) entry which is preliminary data.</text>
</comment>
<dbReference type="AlphaFoldDB" id="A0A6A1UYL2"/>
<gene>
    <name evidence="2" type="ORF">CJ030_MR7G023664</name>
</gene>
<organism evidence="2 3">
    <name type="scientific">Morella rubra</name>
    <name type="common">Chinese bayberry</name>
    <dbReference type="NCBI Taxonomy" id="262757"/>
    <lineage>
        <taxon>Eukaryota</taxon>
        <taxon>Viridiplantae</taxon>
        <taxon>Streptophyta</taxon>
        <taxon>Embryophyta</taxon>
        <taxon>Tracheophyta</taxon>
        <taxon>Spermatophyta</taxon>
        <taxon>Magnoliopsida</taxon>
        <taxon>eudicotyledons</taxon>
        <taxon>Gunneridae</taxon>
        <taxon>Pentapetalae</taxon>
        <taxon>rosids</taxon>
        <taxon>fabids</taxon>
        <taxon>Fagales</taxon>
        <taxon>Myricaceae</taxon>
        <taxon>Morella</taxon>
    </lineage>
</organism>
<name>A0A6A1UYL2_9ROSI</name>